<proteinExistence type="predicted"/>
<protein>
    <recommendedName>
        <fullName evidence="7">EamA domain-containing protein</fullName>
    </recommendedName>
</protein>
<keyword evidence="3 6" id="KW-0812">Transmembrane</keyword>
<feature type="domain" description="EamA" evidence="7">
    <location>
        <begin position="71"/>
        <end position="207"/>
    </location>
</feature>
<feature type="transmembrane region" description="Helical" evidence="6">
    <location>
        <begin position="190"/>
        <end position="207"/>
    </location>
</feature>
<dbReference type="PANTHER" id="PTHR42920:SF15">
    <property type="entry name" value="MEMBRANE PROTEIN"/>
    <property type="match status" value="1"/>
</dbReference>
<keyword evidence="5 6" id="KW-0472">Membrane</keyword>
<sequence>MNIALTTSSVVSSSLMPSFAPSMIIILSLIIYNSKISYLQFTGVIISFIGFVNIIIRGDILNLGSLNFVVGDIWMLGCVSCWAFYSVLIKKIPKEIDNISFLFLIFFIGNIFVIPFYIFESIINQSFTINEQYGFLLVLYVGIGPALVSYLLWIKAIKIIGANNSGLFLSLIPIFSSLISIIFLKEKLELFHVVGALLIFTGIYLVIRKSNNGQN</sequence>
<name>A0A381XND3_9ZZZZ</name>
<evidence type="ECO:0000256" key="6">
    <source>
        <dbReference type="SAM" id="Phobius"/>
    </source>
</evidence>
<dbReference type="Gene3D" id="1.10.3730.20">
    <property type="match status" value="1"/>
</dbReference>
<dbReference type="InterPro" id="IPR037185">
    <property type="entry name" value="EmrE-like"/>
</dbReference>
<dbReference type="AlphaFoldDB" id="A0A381XND3"/>
<evidence type="ECO:0000256" key="5">
    <source>
        <dbReference type="ARBA" id="ARBA00023136"/>
    </source>
</evidence>
<accession>A0A381XND3</accession>
<dbReference type="GO" id="GO:0005886">
    <property type="term" value="C:plasma membrane"/>
    <property type="evidence" value="ECO:0007669"/>
    <property type="project" value="UniProtKB-SubCell"/>
</dbReference>
<feature type="transmembrane region" description="Helical" evidence="6">
    <location>
        <begin position="68"/>
        <end position="89"/>
    </location>
</feature>
<evidence type="ECO:0000256" key="1">
    <source>
        <dbReference type="ARBA" id="ARBA00004651"/>
    </source>
</evidence>
<dbReference type="EMBL" id="UINC01015702">
    <property type="protein sequence ID" value="SVA65931.1"/>
    <property type="molecule type" value="Genomic_DNA"/>
</dbReference>
<reference evidence="8" key="1">
    <citation type="submission" date="2018-05" db="EMBL/GenBank/DDBJ databases">
        <authorList>
            <person name="Lanie J.A."/>
            <person name="Ng W.-L."/>
            <person name="Kazmierczak K.M."/>
            <person name="Andrzejewski T.M."/>
            <person name="Davidsen T.M."/>
            <person name="Wayne K.J."/>
            <person name="Tettelin H."/>
            <person name="Glass J.I."/>
            <person name="Rusch D."/>
            <person name="Podicherti R."/>
            <person name="Tsui H.-C.T."/>
            <person name="Winkler M.E."/>
        </authorList>
    </citation>
    <scope>NUCLEOTIDE SEQUENCE</scope>
</reference>
<feature type="transmembrane region" description="Helical" evidence="6">
    <location>
        <begin position="101"/>
        <end position="123"/>
    </location>
</feature>
<dbReference type="PANTHER" id="PTHR42920">
    <property type="entry name" value="OS03G0707200 PROTEIN-RELATED"/>
    <property type="match status" value="1"/>
</dbReference>
<evidence type="ECO:0000313" key="8">
    <source>
        <dbReference type="EMBL" id="SVA65931.1"/>
    </source>
</evidence>
<dbReference type="SUPFAM" id="SSF103481">
    <property type="entry name" value="Multidrug resistance efflux transporter EmrE"/>
    <property type="match status" value="1"/>
</dbReference>
<feature type="transmembrane region" description="Helical" evidence="6">
    <location>
        <begin position="39"/>
        <end position="56"/>
    </location>
</feature>
<dbReference type="InterPro" id="IPR051258">
    <property type="entry name" value="Diverse_Substrate_Transporter"/>
</dbReference>
<keyword evidence="4 6" id="KW-1133">Transmembrane helix</keyword>
<feature type="transmembrane region" description="Helical" evidence="6">
    <location>
        <begin position="15"/>
        <end position="32"/>
    </location>
</feature>
<organism evidence="8">
    <name type="scientific">marine metagenome</name>
    <dbReference type="NCBI Taxonomy" id="408172"/>
    <lineage>
        <taxon>unclassified sequences</taxon>
        <taxon>metagenomes</taxon>
        <taxon>ecological metagenomes</taxon>
    </lineage>
</organism>
<dbReference type="Pfam" id="PF00892">
    <property type="entry name" value="EamA"/>
    <property type="match status" value="1"/>
</dbReference>
<evidence type="ECO:0000256" key="3">
    <source>
        <dbReference type="ARBA" id="ARBA00022692"/>
    </source>
</evidence>
<gene>
    <name evidence="8" type="ORF">METZ01_LOCUS118785</name>
</gene>
<feature type="transmembrane region" description="Helical" evidence="6">
    <location>
        <begin position="166"/>
        <end position="184"/>
    </location>
</feature>
<evidence type="ECO:0000256" key="2">
    <source>
        <dbReference type="ARBA" id="ARBA00022475"/>
    </source>
</evidence>
<feature type="transmembrane region" description="Helical" evidence="6">
    <location>
        <begin position="135"/>
        <end position="154"/>
    </location>
</feature>
<evidence type="ECO:0000259" key="7">
    <source>
        <dbReference type="Pfam" id="PF00892"/>
    </source>
</evidence>
<keyword evidence="2" id="KW-1003">Cell membrane</keyword>
<dbReference type="InterPro" id="IPR000620">
    <property type="entry name" value="EamA_dom"/>
</dbReference>
<evidence type="ECO:0000256" key="4">
    <source>
        <dbReference type="ARBA" id="ARBA00022989"/>
    </source>
</evidence>
<comment type="subcellular location">
    <subcellularLocation>
        <location evidence="1">Cell membrane</location>
        <topology evidence="1">Multi-pass membrane protein</topology>
    </subcellularLocation>
</comment>